<gene>
    <name evidence="2" type="ORF">DFR50_13724</name>
</gene>
<keyword evidence="1" id="KW-1133">Transmembrane helix</keyword>
<comment type="caution">
    <text evidence="2">The sequence shown here is derived from an EMBL/GenBank/DDBJ whole genome shotgun (WGS) entry which is preliminary data.</text>
</comment>
<feature type="transmembrane region" description="Helical" evidence="1">
    <location>
        <begin position="6"/>
        <end position="24"/>
    </location>
</feature>
<organism evidence="2 3">
    <name type="scientific">Roseiarcus fermentans</name>
    <dbReference type="NCBI Taxonomy" id="1473586"/>
    <lineage>
        <taxon>Bacteria</taxon>
        <taxon>Pseudomonadati</taxon>
        <taxon>Pseudomonadota</taxon>
        <taxon>Alphaproteobacteria</taxon>
        <taxon>Hyphomicrobiales</taxon>
        <taxon>Roseiarcaceae</taxon>
        <taxon>Roseiarcus</taxon>
    </lineage>
</organism>
<sequence length="30" mass="3402">MPEAVISTYVYWPAGIALGCWLFVEIGKRM</sequence>
<keyword evidence="1" id="KW-0472">Membrane</keyword>
<dbReference type="EMBL" id="QNRK01000037">
    <property type="protein sequence ID" value="RBP05039.1"/>
    <property type="molecule type" value="Genomic_DNA"/>
</dbReference>
<protein>
    <submittedName>
        <fullName evidence="2">Uncharacterized protein</fullName>
    </submittedName>
</protein>
<keyword evidence="1" id="KW-0812">Transmembrane</keyword>
<dbReference type="Proteomes" id="UP000253529">
    <property type="component" value="Unassembled WGS sequence"/>
</dbReference>
<dbReference type="AlphaFoldDB" id="A0A366EU61"/>
<keyword evidence="3" id="KW-1185">Reference proteome</keyword>
<evidence type="ECO:0000313" key="2">
    <source>
        <dbReference type="EMBL" id="RBP05039.1"/>
    </source>
</evidence>
<reference evidence="2 3" key="1">
    <citation type="submission" date="2018-06" db="EMBL/GenBank/DDBJ databases">
        <title>Genomic Encyclopedia of Type Strains, Phase IV (KMG-IV): sequencing the most valuable type-strain genomes for metagenomic binning, comparative biology and taxonomic classification.</title>
        <authorList>
            <person name="Goeker M."/>
        </authorList>
    </citation>
    <scope>NUCLEOTIDE SEQUENCE [LARGE SCALE GENOMIC DNA]</scope>
    <source>
        <strain evidence="2 3">DSM 24875</strain>
    </source>
</reference>
<name>A0A366EU61_9HYPH</name>
<proteinExistence type="predicted"/>
<evidence type="ECO:0000256" key="1">
    <source>
        <dbReference type="SAM" id="Phobius"/>
    </source>
</evidence>
<evidence type="ECO:0000313" key="3">
    <source>
        <dbReference type="Proteomes" id="UP000253529"/>
    </source>
</evidence>
<accession>A0A366EU61</accession>